<evidence type="ECO:0008006" key="5">
    <source>
        <dbReference type="Google" id="ProtNLM"/>
    </source>
</evidence>
<dbReference type="EMBL" id="CAACVJ010000708">
    <property type="protein sequence ID" value="VEP18984.1"/>
    <property type="molecule type" value="Genomic_DNA"/>
</dbReference>
<dbReference type="Proteomes" id="UP000320055">
    <property type="component" value="Unassembled WGS sequence"/>
</dbReference>
<reference evidence="3 4" key="1">
    <citation type="submission" date="2019-01" db="EMBL/GenBank/DDBJ databases">
        <authorList>
            <person name="Brito A."/>
        </authorList>
    </citation>
    <scope>NUCLEOTIDE SEQUENCE [LARGE SCALE GENOMIC DNA]</scope>
    <source>
        <strain evidence="3">1</strain>
    </source>
</reference>
<dbReference type="Gene3D" id="1.25.10.10">
    <property type="entry name" value="Leucine-rich Repeat Variant"/>
    <property type="match status" value="1"/>
</dbReference>
<dbReference type="InterPro" id="IPR016024">
    <property type="entry name" value="ARM-type_fold"/>
</dbReference>
<dbReference type="GO" id="GO:0030089">
    <property type="term" value="C:phycobilisome"/>
    <property type="evidence" value="ECO:0007669"/>
    <property type="project" value="UniProtKB-KW"/>
</dbReference>
<evidence type="ECO:0000313" key="3">
    <source>
        <dbReference type="EMBL" id="VEP18984.1"/>
    </source>
</evidence>
<dbReference type="AlphaFoldDB" id="A0A563W5P1"/>
<dbReference type="RefSeq" id="WP_144868612.1">
    <property type="nucleotide sequence ID" value="NZ_LR213855.1"/>
</dbReference>
<dbReference type="OrthoDB" id="2077833at2"/>
<sequence>MLNRNNTAKLINSLENLTHSDRILQVIELGKQAKTDPNAATIIDELQAGNHYERMLAMHSCYGSYDGERVLTAIRDSSRSVRKKAVNLISVVGSDTQVLSALEISGYKQRRQLFIFLKKRNRQQVIDSFIGKLIEQKDRELALYLVYGSPEIVNLYLDTLLDRTGANDWRNLVKLHPTIAVTILQRYGRKTSQGISWQFVFAFNDNIAILSELAPDSALELLKSLIDHRSFIHLNFQKLIYYRPVEVARLVTQLDSKRKFGRYTINFNSVAHKLPQDILINLIENRLHLIDQFSTWLPKLKPEQRIAIYEYCYRGWRDRDGYLSIDLVKLFPQTIREKEARYHLNLSAIATRCTQRIPYAAFLPWSETCQVVKPYLQNPDASLRILALKTLIDTVRYNRNQLPELLQIIQQRSNEQDPVRNAMLKGLANLPHSIWQQKHLTGLAEILTDALTAADLSDATAKEAQRIVINILPFHAQWSAQWLSELVKARGKISFFNLEDRLNNSQVQQLAPILLPVFKSWETREREWNLIEAAASFGKRLQVFDGLVDILERILFDTRDKWNATRILSILDNYRRDRLQFLIPQLLQQDKSWFTQSVVNQYLHNFRQDLLTPFLGQTAYRGKFSTGKTRFVPYFYRGFSRWTFKQQTIFAKSLDELTRDGKRDTPAVWNAIEQLSLLPAIEPTRLTQLASIKNPQQAVRDRAIRALSSLDGGQGVPILLEALDDARARIAIYALRTCLMEMPVERAVSILQNASWEKITVAKEIVRLLGDLPSETAYQELLAWNERDLHRDVKIALLRALWEHLEKERTWEVLEQAATSGDEAIATMIARTPSHSRFHGLSDKAQAKLISLLVNLLKRSEPTLRVAVLRRCYQLPVTDTKGALLPQLLNSLNSVYPDEVADAANAVFATYGDAELISEAIQQIIPNRRSLHIAIAQRLAYGETANLQNRLHWYGREFLPLLRAILSVMAIDPLTASLRIQLAIASLPWKEVGQFLIELSNKGELHADALTTAINAIATVNRRGDLVNIDELETILNNSEDEKLRRIALSALIAQANTILGWNQARIDRLLSYRQDNSILVAAAAQFTFPPNEIMSDN</sequence>
<dbReference type="SUPFAM" id="SSF48371">
    <property type="entry name" value="ARM repeat"/>
    <property type="match status" value="1"/>
</dbReference>
<protein>
    <recommendedName>
        <fullName evidence="5">HEAT repeat domain-containing protein</fullName>
    </recommendedName>
</protein>
<proteinExistence type="predicted"/>
<dbReference type="InterPro" id="IPR011989">
    <property type="entry name" value="ARM-like"/>
</dbReference>
<accession>A0A563W5P1</accession>
<keyword evidence="1" id="KW-0042">Antenna complex</keyword>
<keyword evidence="4" id="KW-1185">Reference proteome</keyword>
<keyword evidence="2" id="KW-0605">Phycobilisome</keyword>
<gene>
    <name evidence="3" type="ORF">H1P_990022</name>
</gene>
<evidence type="ECO:0000256" key="1">
    <source>
        <dbReference type="ARBA" id="ARBA00022549"/>
    </source>
</evidence>
<name>A0A563W5P1_9CYAN</name>
<organism evidence="3 4">
    <name type="scientific">Hyella patelloides LEGE 07179</name>
    <dbReference type="NCBI Taxonomy" id="945734"/>
    <lineage>
        <taxon>Bacteria</taxon>
        <taxon>Bacillati</taxon>
        <taxon>Cyanobacteriota</taxon>
        <taxon>Cyanophyceae</taxon>
        <taxon>Pleurocapsales</taxon>
        <taxon>Hyellaceae</taxon>
        <taxon>Hyella</taxon>
    </lineage>
</organism>
<evidence type="ECO:0000256" key="2">
    <source>
        <dbReference type="ARBA" id="ARBA00022738"/>
    </source>
</evidence>
<evidence type="ECO:0000313" key="4">
    <source>
        <dbReference type="Proteomes" id="UP000320055"/>
    </source>
</evidence>